<evidence type="ECO:0000313" key="8">
    <source>
        <dbReference type="Proteomes" id="UP000594261"/>
    </source>
</evidence>
<dbReference type="InterPro" id="IPR013525">
    <property type="entry name" value="ABC2_TM"/>
</dbReference>
<dbReference type="PANTHER" id="PTHR19229">
    <property type="entry name" value="ATP-BINDING CASSETTE TRANSPORTER SUBFAMILY A ABCA"/>
    <property type="match status" value="1"/>
</dbReference>
<accession>A0A7N2R8N8</accession>
<dbReference type="GO" id="GO:0140359">
    <property type="term" value="F:ABC-type transporter activity"/>
    <property type="evidence" value="ECO:0007669"/>
    <property type="project" value="InterPro"/>
</dbReference>
<dbReference type="GO" id="GO:0016020">
    <property type="term" value="C:membrane"/>
    <property type="evidence" value="ECO:0007669"/>
    <property type="project" value="UniProtKB-SubCell"/>
</dbReference>
<keyword evidence="3 5" id="KW-1133">Transmembrane helix</keyword>
<evidence type="ECO:0000313" key="7">
    <source>
        <dbReference type="EnsemblPlants" id="QL08p006538:mrna"/>
    </source>
</evidence>
<dbReference type="Pfam" id="PF12698">
    <property type="entry name" value="ABC2_membrane_3"/>
    <property type="match status" value="1"/>
</dbReference>
<dbReference type="AlphaFoldDB" id="A0A7N2R8N8"/>
<evidence type="ECO:0000256" key="4">
    <source>
        <dbReference type="ARBA" id="ARBA00023136"/>
    </source>
</evidence>
<dbReference type="EnsemblPlants" id="QL08p006538:mrna">
    <property type="protein sequence ID" value="QL08p006538:mrna"/>
    <property type="gene ID" value="QL08p006538"/>
</dbReference>
<dbReference type="Gramene" id="QL08p006538:mrna">
    <property type="protein sequence ID" value="QL08p006538:mrna"/>
    <property type="gene ID" value="QL08p006538"/>
</dbReference>
<proteinExistence type="predicted"/>
<dbReference type="InterPro" id="IPR026082">
    <property type="entry name" value="ABCA"/>
</dbReference>
<reference evidence="7 8" key="1">
    <citation type="journal article" date="2016" name="G3 (Bethesda)">
        <title>First Draft Assembly and Annotation of the Genome of a California Endemic Oak Quercus lobata Nee (Fagaceae).</title>
        <authorList>
            <person name="Sork V.L."/>
            <person name="Fitz-Gibbon S.T."/>
            <person name="Puiu D."/>
            <person name="Crepeau M."/>
            <person name="Gugger P.F."/>
            <person name="Sherman R."/>
            <person name="Stevens K."/>
            <person name="Langley C.H."/>
            <person name="Pellegrini M."/>
            <person name="Salzberg S.L."/>
        </authorList>
    </citation>
    <scope>NUCLEOTIDE SEQUENCE [LARGE SCALE GENOMIC DNA]</scope>
    <source>
        <strain evidence="7 8">cv. SW786</strain>
    </source>
</reference>
<feature type="transmembrane region" description="Helical" evidence="5">
    <location>
        <begin position="206"/>
        <end position="224"/>
    </location>
</feature>
<dbReference type="Proteomes" id="UP000594261">
    <property type="component" value="Chromosome 8"/>
</dbReference>
<dbReference type="EMBL" id="LRBV02000008">
    <property type="status" value="NOT_ANNOTATED_CDS"/>
    <property type="molecule type" value="Genomic_DNA"/>
</dbReference>
<evidence type="ECO:0000256" key="3">
    <source>
        <dbReference type="ARBA" id="ARBA00022989"/>
    </source>
</evidence>
<sequence length="251" mass="28889">MPKPGTKLRLDLSSLLGTLFFTWVILQLFPVILTSLVYEKEQRLRIMMKMHGLGDGPYWMISYAYFLSISLIYMLCFVIFGSLIGLNFFRMNDYSIQFVFYFIYVNLQISLAFLAAAMFSKVKTSAVVGYIFVFGSGLLGGFLFQFFVQDTSFPRAWIIVMELYPGFSLYRGLYEFSQASFTGNSLGTHGMRWGDLSNSVNGMKEVLIIMVVEWLVVIFVAYYIDQVMSSGSGNYKRKLEAYYIDFWCFCA</sequence>
<dbReference type="GO" id="GO:0005319">
    <property type="term" value="F:lipid transporter activity"/>
    <property type="evidence" value="ECO:0007669"/>
    <property type="project" value="TreeGrafter"/>
</dbReference>
<comment type="subcellular location">
    <subcellularLocation>
        <location evidence="1">Membrane</location>
        <topology evidence="1">Multi-pass membrane protein</topology>
    </subcellularLocation>
</comment>
<dbReference type="OMA" id="WIYVMEI"/>
<feature type="transmembrane region" description="Helical" evidence="5">
    <location>
        <begin position="98"/>
        <end position="120"/>
    </location>
</feature>
<feature type="transmembrane region" description="Helical" evidence="5">
    <location>
        <begin position="20"/>
        <end position="38"/>
    </location>
</feature>
<dbReference type="InParanoid" id="A0A7N2R8N8"/>
<keyword evidence="4 5" id="KW-0472">Membrane</keyword>
<evidence type="ECO:0000259" key="6">
    <source>
        <dbReference type="Pfam" id="PF12698"/>
    </source>
</evidence>
<keyword evidence="8" id="KW-1185">Reference proteome</keyword>
<name>A0A7N2R8N8_QUELO</name>
<feature type="transmembrane region" description="Helical" evidence="5">
    <location>
        <begin position="58"/>
        <end position="86"/>
    </location>
</feature>
<feature type="domain" description="ABC-2 type transporter transmembrane" evidence="6">
    <location>
        <begin position="16"/>
        <end position="223"/>
    </location>
</feature>
<dbReference type="PANTHER" id="PTHR19229:SF154">
    <property type="entry name" value="ABC TRANSPORTER A FAMILY MEMBER 3-RELATED"/>
    <property type="match status" value="1"/>
</dbReference>
<evidence type="ECO:0000256" key="2">
    <source>
        <dbReference type="ARBA" id="ARBA00022692"/>
    </source>
</evidence>
<evidence type="ECO:0000256" key="1">
    <source>
        <dbReference type="ARBA" id="ARBA00004141"/>
    </source>
</evidence>
<reference evidence="7" key="2">
    <citation type="submission" date="2021-01" db="UniProtKB">
        <authorList>
            <consortium name="EnsemblPlants"/>
        </authorList>
    </citation>
    <scope>IDENTIFICATION</scope>
</reference>
<keyword evidence="2 5" id="KW-0812">Transmembrane</keyword>
<evidence type="ECO:0000256" key="5">
    <source>
        <dbReference type="SAM" id="Phobius"/>
    </source>
</evidence>
<organism evidence="7 8">
    <name type="scientific">Quercus lobata</name>
    <name type="common">Valley oak</name>
    <dbReference type="NCBI Taxonomy" id="97700"/>
    <lineage>
        <taxon>Eukaryota</taxon>
        <taxon>Viridiplantae</taxon>
        <taxon>Streptophyta</taxon>
        <taxon>Embryophyta</taxon>
        <taxon>Tracheophyta</taxon>
        <taxon>Spermatophyta</taxon>
        <taxon>Magnoliopsida</taxon>
        <taxon>eudicotyledons</taxon>
        <taxon>Gunneridae</taxon>
        <taxon>Pentapetalae</taxon>
        <taxon>rosids</taxon>
        <taxon>fabids</taxon>
        <taxon>Fagales</taxon>
        <taxon>Fagaceae</taxon>
        <taxon>Quercus</taxon>
    </lineage>
</organism>
<protein>
    <recommendedName>
        <fullName evidence="6">ABC-2 type transporter transmembrane domain-containing protein</fullName>
    </recommendedName>
</protein>
<feature type="transmembrane region" description="Helical" evidence="5">
    <location>
        <begin position="127"/>
        <end position="148"/>
    </location>
</feature>